<dbReference type="OrthoDB" id="7439045at2"/>
<dbReference type="InterPro" id="IPR005565">
    <property type="entry name" value="Hemolysn_activator_HlyB_C"/>
</dbReference>
<evidence type="ECO:0000313" key="3">
    <source>
        <dbReference type="EMBL" id="ADE55061.1"/>
    </source>
</evidence>
<evidence type="ECO:0000313" key="4">
    <source>
        <dbReference type="Proteomes" id="UP000000925"/>
    </source>
</evidence>
<keyword evidence="4" id="KW-1185">Reference proteome</keyword>
<dbReference type="RefSeq" id="WP_013043783.1">
    <property type="nucleotide sequence ID" value="NC_014008.1"/>
</dbReference>
<feature type="domain" description="Haemolysin activator HlyB C-terminal" evidence="2">
    <location>
        <begin position="297"/>
        <end position="421"/>
    </location>
</feature>
<gene>
    <name evidence="3" type="ordered locus">Caka_2043</name>
</gene>
<dbReference type="GO" id="GO:0046819">
    <property type="term" value="P:protein secretion by the type V secretion system"/>
    <property type="evidence" value="ECO:0007669"/>
    <property type="project" value="TreeGrafter"/>
</dbReference>
<dbReference type="Proteomes" id="UP000000925">
    <property type="component" value="Chromosome"/>
</dbReference>
<feature type="chain" id="PRO_5003071553" evidence="1">
    <location>
        <begin position="20"/>
        <end position="671"/>
    </location>
</feature>
<reference evidence="3 4" key="1">
    <citation type="journal article" date="2010" name="Stand. Genomic Sci.">
        <title>Complete genome sequence of Coraliomargarita akajimensis type strain (04OKA010-24).</title>
        <authorList>
            <person name="Mavromatis K."/>
            <person name="Abt B."/>
            <person name="Brambilla E."/>
            <person name="Lapidus A."/>
            <person name="Copeland A."/>
            <person name="Deshpande S."/>
            <person name="Nolan M."/>
            <person name="Lucas S."/>
            <person name="Tice H."/>
            <person name="Cheng J.F."/>
            <person name="Han C."/>
            <person name="Detter J.C."/>
            <person name="Woyke T."/>
            <person name="Goodwin L."/>
            <person name="Pitluck S."/>
            <person name="Held B."/>
            <person name="Brettin T."/>
            <person name="Tapia R."/>
            <person name="Ivanova N."/>
            <person name="Mikhailova N."/>
            <person name="Pati A."/>
            <person name="Liolios K."/>
            <person name="Chen A."/>
            <person name="Palaniappan K."/>
            <person name="Land M."/>
            <person name="Hauser L."/>
            <person name="Chang Y.J."/>
            <person name="Jeffries C.D."/>
            <person name="Rohde M."/>
            <person name="Goker M."/>
            <person name="Bristow J."/>
            <person name="Eisen J.A."/>
            <person name="Markowitz V."/>
            <person name="Hugenholtz P."/>
            <person name="Klenk H.P."/>
            <person name="Kyrpides N.C."/>
        </authorList>
    </citation>
    <scope>NUCLEOTIDE SEQUENCE [LARGE SCALE GENOMIC DNA]</scope>
    <source>
        <strain evidence="4">DSM 45221 / IAM 15411 / JCM 23193 / KCTC 12865</strain>
    </source>
</reference>
<dbReference type="EMBL" id="CP001998">
    <property type="protein sequence ID" value="ADE55061.1"/>
    <property type="molecule type" value="Genomic_DNA"/>
</dbReference>
<dbReference type="eggNOG" id="COG2831">
    <property type="taxonomic scope" value="Bacteria"/>
</dbReference>
<dbReference type="Gene3D" id="2.40.160.50">
    <property type="entry name" value="membrane protein fhac: a member of the omp85/tpsb transporter family"/>
    <property type="match status" value="1"/>
</dbReference>
<keyword evidence="1" id="KW-0732">Signal</keyword>
<name>D5ELC5_CORAD</name>
<dbReference type="GO" id="GO:0098046">
    <property type="term" value="C:type V protein secretion system complex"/>
    <property type="evidence" value="ECO:0007669"/>
    <property type="project" value="TreeGrafter"/>
</dbReference>
<dbReference type="Gene3D" id="3.10.20.310">
    <property type="entry name" value="membrane protein fhac"/>
    <property type="match status" value="1"/>
</dbReference>
<dbReference type="PANTHER" id="PTHR34597">
    <property type="entry name" value="SLR1661 PROTEIN"/>
    <property type="match status" value="1"/>
</dbReference>
<dbReference type="STRING" id="583355.Caka_2043"/>
<sequence length="671" mass="74330">MRYFTTALCYLGTSAALLAASIQFEGNTSIGSDALLEIRVPLGQEGGQFVLDPKGIPMALDKVMPEYLSDDAVDGILRAVTAYYHSEGYGGARADVTAKSLSAAREGKDLMIFVTERVVHDSASSIRFEGQQSFTEDELLGLRVSLSQKDGKFVPDKNGIPMAIGKIMPEYLSEDAVNAIVQELSRFYQTEGRLAVRADITRSSYEESQTGGDLLISVTEGMLAETRVVSMTPDEEVPASVKQRVLAAAPLQENETIDGKKLDTTLGQMNRFSPDYVQPVLMQNEEGELEMEYRVNVGKTWEVGYALDNYGSERTGQYRHTLDGHLYRIFGDADKLDLMAIGSVDQDEDSLFARGEYLLPLDSVARNRLRFTGYYSAYNSQDIGVQIFEYNGTSAGAMLGYERTLWTSNGAYLDMTAGFHYMYANQDHSSLGIPQQDADFYLPFVDLKMSKTDIDSSWLYGFKLEGNFNSIDEVELARMGRLFADSEFLLGTLYGGGRLYLDPLFGDENLRAHELTLTATAKGSLLNSRLPANFLSVSGGHATVRGYPVAVVSGDNTVYSQLDYRLHINRLSGSADSESDFRWNPRFPGDIPPVDLSVGAFTDFGLVHNVDRLPFETDEQLWSFGLGLYGQANRYLSVSVEYAWALLDVDTVSDSIDMGEAQFYFTIDLNY</sequence>
<dbReference type="HOGENOM" id="CLU_409232_0_0_0"/>
<dbReference type="PANTHER" id="PTHR34597:SF3">
    <property type="entry name" value="OUTER MEMBRANE TRANSPORTER CDIB"/>
    <property type="match status" value="1"/>
</dbReference>
<proteinExistence type="predicted"/>
<evidence type="ECO:0000259" key="2">
    <source>
        <dbReference type="Pfam" id="PF03865"/>
    </source>
</evidence>
<dbReference type="GO" id="GO:0008320">
    <property type="term" value="F:protein transmembrane transporter activity"/>
    <property type="evidence" value="ECO:0007669"/>
    <property type="project" value="TreeGrafter"/>
</dbReference>
<dbReference type="KEGG" id="caa:Caka_2043"/>
<dbReference type="Pfam" id="PF03865">
    <property type="entry name" value="ShlB"/>
    <property type="match status" value="1"/>
</dbReference>
<protein>
    <submittedName>
        <fullName evidence="3">Surface antigen variable number repeat protein</fullName>
    </submittedName>
</protein>
<accession>D5ELC5</accession>
<evidence type="ECO:0000256" key="1">
    <source>
        <dbReference type="SAM" id="SignalP"/>
    </source>
</evidence>
<organism evidence="3 4">
    <name type="scientific">Coraliomargarita akajimensis (strain DSM 45221 / IAM 15411 / JCM 23193 / KCTC 12865 / 04OKA010-24)</name>
    <dbReference type="NCBI Taxonomy" id="583355"/>
    <lineage>
        <taxon>Bacteria</taxon>
        <taxon>Pseudomonadati</taxon>
        <taxon>Verrucomicrobiota</taxon>
        <taxon>Opitutia</taxon>
        <taxon>Puniceicoccales</taxon>
        <taxon>Coraliomargaritaceae</taxon>
        <taxon>Coraliomargarita</taxon>
    </lineage>
</organism>
<dbReference type="InterPro" id="IPR051544">
    <property type="entry name" value="TPS_OM_transporter"/>
</dbReference>
<feature type="signal peptide" evidence="1">
    <location>
        <begin position="1"/>
        <end position="19"/>
    </location>
</feature>
<dbReference type="AlphaFoldDB" id="D5ELC5"/>